<proteinExistence type="predicted"/>
<dbReference type="EMBL" id="NMUH01000712">
    <property type="protein sequence ID" value="MQL83695.1"/>
    <property type="molecule type" value="Genomic_DNA"/>
</dbReference>
<keyword evidence="3" id="KW-1185">Reference proteome</keyword>
<dbReference type="Proteomes" id="UP000652761">
    <property type="component" value="Unassembled WGS sequence"/>
</dbReference>
<evidence type="ECO:0000256" key="1">
    <source>
        <dbReference type="SAM" id="MobiDB-lite"/>
    </source>
</evidence>
<reference evidence="2" key="1">
    <citation type="submission" date="2017-07" db="EMBL/GenBank/DDBJ databases">
        <title>Taro Niue Genome Assembly and Annotation.</title>
        <authorList>
            <person name="Atibalentja N."/>
            <person name="Keating K."/>
            <person name="Fields C.J."/>
        </authorList>
    </citation>
    <scope>NUCLEOTIDE SEQUENCE</scope>
    <source>
        <strain evidence="2">Niue_2</strain>
        <tissue evidence="2">Leaf</tissue>
    </source>
</reference>
<dbReference type="Gene3D" id="1.10.418.20">
    <property type="match status" value="1"/>
</dbReference>
<feature type="region of interest" description="Disordered" evidence="1">
    <location>
        <begin position="55"/>
        <end position="87"/>
    </location>
</feature>
<organism evidence="2 3">
    <name type="scientific">Colocasia esculenta</name>
    <name type="common">Wild taro</name>
    <name type="synonym">Arum esculentum</name>
    <dbReference type="NCBI Taxonomy" id="4460"/>
    <lineage>
        <taxon>Eukaryota</taxon>
        <taxon>Viridiplantae</taxon>
        <taxon>Streptophyta</taxon>
        <taxon>Embryophyta</taxon>
        <taxon>Tracheophyta</taxon>
        <taxon>Spermatophyta</taxon>
        <taxon>Magnoliopsida</taxon>
        <taxon>Liliopsida</taxon>
        <taxon>Araceae</taxon>
        <taxon>Aroideae</taxon>
        <taxon>Colocasieae</taxon>
        <taxon>Colocasia</taxon>
    </lineage>
</organism>
<name>A0A843UJN1_COLES</name>
<sequence length="265" mass="30406">MSPSKWSKVMSEMHNELTGVVCRIEERNKQTRRELKEFGIKVDSLFKQMKSYMAKRKFSTTEPENEAKDMTNMDQTEEGRGSSTSLAPMDVDELDKVVEMAGNVATLKKEEDKEEYKVIAMNEEEDPEATNSIKHGQAIDIGFQFLIEKMENSPNEYHIRTYTPALLVHNFQSNKEKIPEWVTLLDAFFKFCGIMDDPLELIYDDQCPDQSSDSTDGALFVIKFMETISKKGEIEWRFSQADMPLIRAQFAVEVLTYASAKSLTC</sequence>
<dbReference type="AlphaFoldDB" id="A0A843UJN1"/>
<comment type="caution">
    <text evidence="2">The sequence shown here is derived from an EMBL/GenBank/DDBJ whole genome shotgun (WGS) entry which is preliminary data.</text>
</comment>
<gene>
    <name evidence="2" type="ORF">Taro_016200</name>
</gene>
<evidence type="ECO:0000313" key="2">
    <source>
        <dbReference type="EMBL" id="MQL83695.1"/>
    </source>
</evidence>
<accession>A0A843UJN1</accession>
<protein>
    <submittedName>
        <fullName evidence="2">Uncharacterized protein</fullName>
    </submittedName>
</protein>
<dbReference type="OrthoDB" id="723791at2759"/>
<evidence type="ECO:0000313" key="3">
    <source>
        <dbReference type="Proteomes" id="UP000652761"/>
    </source>
</evidence>